<protein>
    <submittedName>
        <fullName evidence="3">RICIN domain-containing protein</fullName>
    </submittedName>
</protein>
<dbReference type="CDD" id="cd00161">
    <property type="entry name" value="beta-trefoil_Ricin-like"/>
    <property type="match status" value="1"/>
</dbReference>
<dbReference type="EMBL" id="JBFASG010000019">
    <property type="protein sequence ID" value="MEV4925101.1"/>
    <property type="molecule type" value="Genomic_DNA"/>
</dbReference>
<dbReference type="SUPFAM" id="SSF50370">
    <property type="entry name" value="Ricin B-like lectins"/>
    <property type="match status" value="1"/>
</dbReference>
<dbReference type="InterPro" id="IPR000772">
    <property type="entry name" value="Ricin_B_lectin"/>
</dbReference>
<dbReference type="Gene3D" id="2.80.10.50">
    <property type="match status" value="2"/>
</dbReference>
<name>A0ABV3IX96_9ACTN</name>
<feature type="domain" description="Ricin B lectin" evidence="2">
    <location>
        <begin position="40"/>
        <end position="167"/>
    </location>
</feature>
<gene>
    <name evidence="3" type="ORF">AB0L03_20070</name>
</gene>
<feature type="chain" id="PRO_5045217739" evidence="1">
    <location>
        <begin position="33"/>
        <end position="491"/>
    </location>
</feature>
<proteinExistence type="predicted"/>
<dbReference type="Pfam" id="PF00652">
    <property type="entry name" value="Ricin_B_lectin"/>
    <property type="match status" value="1"/>
</dbReference>
<comment type="caution">
    <text evidence="3">The sequence shown here is derived from an EMBL/GenBank/DDBJ whole genome shotgun (WGS) entry which is preliminary data.</text>
</comment>
<evidence type="ECO:0000259" key="2">
    <source>
        <dbReference type="SMART" id="SM00458"/>
    </source>
</evidence>
<evidence type="ECO:0000256" key="1">
    <source>
        <dbReference type="SAM" id="SignalP"/>
    </source>
</evidence>
<dbReference type="InterPro" id="IPR035992">
    <property type="entry name" value="Ricin_B-like_lectins"/>
</dbReference>
<evidence type="ECO:0000313" key="3">
    <source>
        <dbReference type="EMBL" id="MEV4925101.1"/>
    </source>
</evidence>
<accession>A0ABV3IX96</accession>
<dbReference type="PROSITE" id="PS50231">
    <property type="entry name" value="RICIN_B_LECTIN"/>
    <property type="match status" value="1"/>
</dbReference>
<organism evidence="3 4">
    <name type="scientific">Streptomyces roseoverticillatus</name>
    <dbReference type="NCBI Taxonomy" id="66429"/>
    <lineage>
        <taxon>Bacteria</taxon>
        <taxon>Bacillati</taxon>
        <taxon>Actinomycetota</taxon>
        <taxon>Actinomycetes</taxon>
        <taxon>Kitasatosporales</taxon>
        <taxon>Streptomycetaceae</taxon>
        <taxon>Streptomyces</taxon>
    </lineage>
</organism>
<dbReference type="SMART" id="SM00458">
    <property type="entry name" value="RICIN"/>
    <property type="match status" value="1"/>
</dbReference>
<sequence length="491" mass="52015">MQPHFLRALRLSAAPFIALLVLPGSAVATAQAAEATESDAWTFTTANGRRLDVQDGNTGDGVSVVANNSPGHHQNWRLIPLGRGESRAANNTTGECLSEVFPLRQQSCGKAGQEWHFRPVSGKANAFTLVRSNNDRCLDITVNAPYPEAWTQVYGCNGTKAQEWIVPASKQPEATKLATEYYARLCSTSTSTCSWKRTSEGGPQALPREKASSVWYNDTSGKVSQIFTTIYHSGWSQSFSSGVSTSVGVSTPMQAMVSAQLGAMVTYQSDETEINGVVVTVPPKQYGWGDFAAVAKKVTGTWTFAADVTTTFNLPAGSHLASYKNGAKITDADGRTMVSMLPGEVIDTRGKAHASKVSVSGNTVTQTIEDAPGKTIEGTETMPVISMSSPGFFTPPAPKRPSTASSVALRDIPVEACDENHDGRCDEAEKKKHEEKLKKAAAWDKCIAQWTIGTAITGGVAGTFLPRPGTVVGGVVGAIGGATAGMVVRSF</sequence>
<dbReference type="Proteomes" id="UP001552479">
    <property type="component" value="Unassembled WGS sequence"/>
</dbReference>
<keyword evidence="1" id="KW-0732">Signal</keyword>
<reference evidence="3 4" key="1">
    <citation type="submission" date="2024-06" db="EMBL/GenBank/DDBJ databases">
        <title>The Natural Products Discovery Center: Release of the First 8490 Sequenced Strains for Exploring Actinobacteria Biosynthetic Diversity.</title>
        <authorList>
            <person name="Kalkreuter E."/>
            <person name="Kautsar S.A."/>
            <person name="Yang D."/>
            <person name="Bader C.D."/>
            <person name="Teijaro C.N."/>
            <person name="Fluegel L."/>
            <person name="Davis C.M."/>
            <person name="Simpson J.R."/>
            <person name="Lauterbach L."/>
            <person name="Steele A.D."/>
            <person name="Gui C."/>
            <person name="Meng S."/>
            <person name="Li G."/>
            <person name="Viehrig K."/>
            <person name="Ye F."/>
            <person name="Su P."/>
            <person name="Kiefer A.F."/>
            <person name="Nichols A."/>
            <person name="Cepeda A.J."/>
            <person name="Yan W."/>
            <person name="Fan B."/>
            <person name="Jiang Y."/>
            <person name="Adhikari A."/>
            <person name="Zheng C.-J."/>
            <person name="Schuster L."/>
            <person name="Cowan T.M."/>
            <person name="Smanski M.J."/>
            <person name="Chevrette M.G."/>
            <person name="De Carvalho L.P.S."/>
            <person name="Shen B."/>
        </authorList>
    </citation>
    <scope>NUCLEOTIDE SEQUENCE [LARGE SCALE GENOMIC DNA]</scope>
    <source>
        <strain evidence="3 4">NPDC053791</strain>
    </source>
</reference>
<feature type="signal peptide" evidence="1">
    <location>
        <begin position="1"/>
        <end position="32"/>
    </location>
</feature>
<evidence type="ECO:0000313" key="4">
    <source>
        <dbReference type="Proteomes" id="UP001552479"/>
    </source>
</evidence>
<keyword evidence="4" id="KW-1185">Reference proteome</keyword>
<dbReference type="RefSeq" id="WP_366088929.1">
    <property type="nucleotide sequence ID" value="NZ_JBFASG010000019.1"/>
</dbReference>